<dbReference type="InterPro" id="IPR036047">
    <property type="entry name" value="F-box-like_dom_sf"/>
</dbReference>
<feature type="domain" description="F-box" evidence="1">
    <location>
        <begin position="12"/>
        <end position="43"/>
    </location>
</feature>
<evidence type="ECO:0000313" key="3">
    <source>
        <dbReference type="Proteomes" id="UP000663760"/>
    </source>
</evidence>
<gene>
    <name evidence="2" type="ORF">SI8410_15019519</name>
</gene>
<proteinExistence type="predicted"/>
<evidence type="ECO:0000259" key="1">
    <source>
        <dbReference type="PROSITE" id="PS50181"/>
    </source>
</evidence>
<protein>
    <recommendedName>
        <fullName evidence="1">F-box domain-containing protein</fullName>
    </recommendedName>
</protein>
<dbReference type="Proteomes" id="UP000663760">
    <property type="component" value="Chromosome 15"/>
</dbReference>
<dbReference type="PROSITE" id="PS50181">
    <property type="entry name" value="FBOX"/>
    <property type="match status" value="1"/>
</dbReference>
<dbReference type="CDD" id="cd09917">
    <property type="entry name" value="F-box_SF"/>
    <property type="match status" value="1"/>
</dbReference>
<reference evidence="2" key="1">
    <citation type="submission" date="2020-02" db="EMBL/GenBank/DDBJ databases">
        <authorList>
            <person name="Scholz U."/>
            <person name="Mascher M."/>
            <person name="Fiebig A."/>
        </authorList>
    </citation>
    <scope>NUCLEOTIDE SEQUENCE</scope>
</reference>
<dbReference type="InterPro" id="IPR001810">
    <property type="entry name" value="F-box_dom"/>
</dbReference>
<dbReference type="SUPFAM" id="SSF81383">
    <property type="entry name" value="F-box domain"/>
    <property type="match status" value="1"/>
</dbReference>
<dbReference type="AlphaFoldDB" id="A0A7I8LFP4"/>
<evidence type="ECO:0000313" key="2">
    <source>
        <dbReference type="EMBL" id="CAA7408841.1"/>
    </source>
</evidence>
<keyword evidence="3" id="KW-1185">Reference proteome</keyword>
<name>A0A7I8LFP4_SPIIN</name>
<dbReference type="EMBL" id="LR746278">
    <property type="protein sequence ID" value="CAA7408841.1"/>
    <property type="molecule type" value="Genomic_DNA"/>
</dbReference>
<accession>A0A7I8LFP4</accession>
<dbReference type="OrthoDB" id="661089at2759"/>
<organism evidence="2 3">
    <name type="scientific">Spirodela intermedia</name>
    <name type="common">Intermediate duckweed</name>
    <dbReference type="NCBI Taxonomy" id="51605"/>
    <lineage>
        <taxon>Eukaryota</taxon>
        <taxon>Viridiplantae</taxon>
        <taxon>Streptophyta</taxon>
        <taxon>Embryophyta</taxon>
        <taxon>Tracheophyta</taxon>
        <taxon>Spermatophyta</taxon>
        <taxon>Magnoliopsida</taxon>
        <taxon>Liliopsida</taxon>
        <taxon>Araceae</taxon>
        <taxon>Lemnoideae</taxon>
        <taxon>Spirodela</taxon>
    </lineage>
</organism>
<dbReference type="Pfam" id="PF00646">
    <property type="entry name" value="F-box"/>
    <property type="match status" value="1"/>
</dbReference>
<sequence>METWEKKESATTVGLCLLPSELLHEIFSRLALPDLLRLRAASKVLAGEFRGACVGLGGTWLFLFKKRPPRDAVLRGFNDRAGRWFRFRVATILRAAAPPGDDDLYFLAADGDFFLFASNERRELIAANLRTGAARRLPASPLGPRGTSSWRRPGLKLLAGPSGTEHFRFLFAEVTQQGPVLFEYSSEAGAWRSSPAEQTAAPPPPGAALLNAAAGDSAVVVGASGEGRAVFFRPRLPEAGDGMRIYGDGHLAVVRSAAVAEEAHRVRVRAVAELQLWGMSSDGGRWEMVAGAPPELIEMAGRPYCVMTGCLEEAGGVVTLVLMSNYKGMWDLTWVTFDKKMGRWGSVPVPDYGAKGLNMAGIAITSSLGLRPAAPPPETTA</sequence>